<evidence type="ECO:0000259" key="1">
    <source>
        <dbReference type="Pfam" id="PF13649"/>
    </source>
</evidence>
<dbReference type="AlphaFoldDB" id="A0A160TUV1"/>
<protein>
    <submittedName>
        <fullName evidence="2">Biotin synthesis protein BioC</fullName>
    </submittedName>
</protein>
<dbReference type="Pfam" id="PF13649">
    <property type="entry name" value="Methyltransf_25"/>
    <property type="match status" value="1"/>
</dbReference>
<dbReference type="SUPFAM" id="SSF53335">
    <property type="entry name" value="S-adenosyl-L-methionine-dependent methyltransferases"/>
    <property type="match status" value="1"/>
</dbReference>
<dbReference type="PANTHER" id="PTHR44068">
    <property type="entry name" value="ZGC:194242"/>
    <property type="match status" value="1"/>
</dbReference>
<proteinExistence type="predicted"/>
<feature type="domain" description="Methyltransferase" evidence="1">
    <location>
        <begin position="218"/>
        <end position="313"/>
    </location>
</feature>
<evidence type="ECO:0000313" key="2">
    <source>
        <dbReference type="EMBL" id="CUS55190.1"/>
    </source>
</evidence>
<dbReference type="InterPro" id="IPR041698">
    <property type="entry name" value="Methyltransf_25"/>
</dbReference>
<sequence>MPPHRRIAAVLDHLGITRAHFAAGLASEILPLMDITEQRVASLTLVNPNRLESSSLAGLGNRLTLITGSDGLPSKVVRQGAPSLPDARLLRFDDYHTTTWTDVVQENTDAVVDALVRREGEGGVTILPTQGEVVAEIEGVSFHAYGSGEALVLLPLLLSPTQWRSAVDILARTFRVIVLGGAHLGMVAMLESRGSEPGYQRAIGAVFDELNLEPGQSILDIGCGTGVLTRWIAHRTQRHNPITATDLNQYFLAEARVLADREGLDELVFLTADAERLPFVDGEFDIAFASTVMEECDADRMLKEMVRVVNPGGRVGVVVRAIDMGNVCTIPVDGSILERVLTPYQSVTEYGCADASLYRRFLSNGLEDLRFFPHYLTLRDPQGAAWAYRESYFLAQFNETETQAWLAAKSTAIDDGSFLFASGLHCAVGTKPTVGGNAG</sequence>
<name>A0A160TUV1_9ZZZZ</name>
<dbReference type="CDD" id="cd02440">
    <property type="entry name" value="AdoMet_MTases"/>
    <property type="match status" value="1"/>
</dbReference>
<gene>
    <name evidence="2" type="ORF">MGWOODY_XGa2063</name>
</gene>
<accession>A0A160TUV1</accession>
<dbReference type="EMBL" id="CZRL01000121">
    <property type="protein sequence ID" value="CUS55190.1"/>
    <property type="molecule type" value="Genomic_DNA"/>
</dbReference>
<organism evidence="2">
    <name type="scientific">hydrothermal vent metagenome</name>
    <dbReference type="NCBI Taxonomy" id="652676"/>
    <lineage>
        <taxon>unclassified sequences</taxon>
        <taxon>metagenomes</taxon>
        <taxon>ecological metagenomes</taxon>
    </lineage>
</organism>
<dbReference type="InterPro" id="IPR050447">
    <property type="entry name" value="Erg6_SMT_methyltransf"/>
</dbReference>
<dbReference type="InterPro" id="IPR029063">
    <property type="entry name" value="SAM-dependent_MTases_sf"/>
</dbReference>
<dbReference type="Gene3D" id="3.40.50.150">
    <property type="entry name" value="Vaccinia Virus protein VP39"/>
    <property type="match status" value="1"/>
</dbReference>
<reference evidence="2" key="1">
    <citation type="submission" date="2015-10" db="EMBL/GenBank/DDBJ databases">
        <authorList>
            <person name="Gilbert D.G."/>
        </authorList>
    </citation>
    <scope>NUCLEOTIDE SEQUENCE</scope>
</reference>
<dbReference type="PANTHER" id="PTHR44068:SF11">
    <property type="entry name" value="GERANYL DIPHOSPHATE 2-C-METHYLTRANSFERASE"/>
    <property type="match status" value="1"/>
</dbReference>